<dbReference type="GO" id="GO:0006913">
    <property type="term" value="P:nucleocytoplasmic transport"/>
    <property type="evidence" value="ECO:0007669"/>
    <property type="project" value="TreeGrafter"/>
</dbReference>
<evidence type="ECO:0000256" key="1">
    <source>
        <dbReference type="ARBA" id="ARBA00022468"/>
    </source>
</evidence>
<dbReference type="Proteomes" id="UP000663868">
    <property type="component" value="Unassembled WGS sequence"/>
</dbReference>
<dbReference type="SMART" id="SM00368">
    <property type="entry name" value="LRR_RI"/>
    <property type="match status" value="2"/>
</dbReference>
<dbReference type="Pfam" id="PF13516">
    <property type="entry name" value="LRR_6"/>
    <property type="match status" value="3"/>
</dbReference>
<gene>
    <name evidence="4" type="ORF">KXQ929_LOCUS49728</name>
</gene>
<dbReference type="GO" id="GO:0048471">
    <property type="term" value="C:perinuclear region of cytoplasm"/>
    <property type="evidence" value="ECO:0007669"/>
    <property type="project" value="TreeGrafter"/>
</dbReference>
<proteinExistence type="predicted"/>
<evidence type="ECO:0000256" key="2">
    <source>
        <dbReference type="ARBA" id="ARBA00022614"/>
    </source>
</evidence>
<accession>A0A820MTZ1</accession>
<dbReference type="Gene3D" id="3.80.10.10">
    <property type="entry name" value="Ribonuclease Inhibitor"/>
    <property type="match status" value="1"/>
</dbReference>
<dbReference type="PANTHER" id="PTHR24113">
    <property type="entry name" value="RAN GTPASE-ACTIVATING PROTEIN 1"/>
    <property type="match status" value="1"/>
</dbReference>
<dbReference type="AlphaFoldDB" id="A0A820MTZ1"/>
<dbReference type="GO" id="GO:0031267">
    <property type="term" value="F:small GTPase binding"/>
    <property type="evidence" value="ECO:0007669"/>
    <property type="project" value="TreeGrafter"/>
</dbReference>
<evidence type="ECO:0000256" key="3">
    <source>
        <dbReference type="ARBA" id="ARBA00022737"/>
    </source>
</evidence>
<keyword evidence="2" id="KW-0433">Leucine-rich repeat</keyword>
<sequence length="86" mass="9631">MIYLIKTLSDLKLYENNIGSQGAEHIAIALQQNKVTLISINLSSNHIGPQGVQYLAKALRQNQALRTLNIIDNQILDEGKRYAKNI</sequence>
<dbReference type="GO" id="GO:0005829">
    <property type="term" value="C:cytosol"/>
    <property type="evidence" value="ECO:0007669"/>
    <property type="project" value="TreeGrafter"/>
</dbReference>
<dbReference type="InterPro" id="IPR001611">
    <property type="entry name" value="Leu-rich_rpt"/>
</dbReference>
<dbReference type="SUPFAM" id="SSF52047">
    <property type="entry name" value="RNI-like"/>
    <property type="match status" value="1"/>
</dbReference>
<dbReference type="GO" id="GO:0005634">
    <property type="term" value="C:nucleus"/>
    <property type="evidence" value="ECO:0007669"/>
    <property type="project" value="TreeGrafter"/>
</dbReference>
<dbReference type="EMBL" id="CAJOBB010021622">
    <property type="protein sequence ID" value="CAF4377756.1"/>
    <property type="molecule type" value="Genomic_DNA"/>
</dbReference>
<reference evidence="4" key="1">
    <citation type="submission" date="2021-02" db="EMBL/GenBank/DDBJ databases">
        <authorList>
            <person name="Nowell W R."/>
        </authorList>
    </citation>
    <scope>NUCLEOTIDE SEQUENCE</scope>
</reference>
<evidence type="ECO:0000313" key="5">
    <source>
        <dbReference type="Proteomes" id="UP000663868"/>
    </source>
</evidence>
<feature type="non-terminal residue" evidence="4">
    <location>
        <position position="1"/>
    </location>
</feature>
<evidence type="ECO:0000313" key="4">
    <source>
        <dbReference type="EMBL" id="CAF4377756.1"/>
    </source>
</evidence>
<dbReference type="GO" id="GO:0005096">
    <property type="term" value="F:GTPase activator activity"/>
    <property type="evidence" value="ECO:0007669"/>
    <property type="project" value="UniProtKB-KW"/>
</dbReference>
<keyword evidence="1" id="KW-0343">GTPase activation</keyword>
<dbReference type="PANTHER" id="PTHR24113:SF12">
    <property type="entry name" value="RAN GTPASE-ACTIVATING PROTEIN 1"/>
    <property type="match status" value="1"/>
</dbReference>
<name>A0A820MTZ1_9BILA</name>
<dbReference type="InterPro" id="IPR027038">
    <property type="entry name" value="RanGap"/>
</dbReference>
<dbReference type="InterPro" id="IPR032675">
    <property type="entry name" value="LRR_dom_sf"/>
</dbReference>
<keyword evidence="3" id="KW-0677">Repeat</keyword>
<comment type="caution">
    <text evidence="4">The sequence shown here is derived from an EMBL/GenBank/DDBJ whole genome shotgun (WGS) entry which is preliminary data.</text>
</comment>
<organism evidence="4 5">
    <name type="scientific">Adineta steineri</name>
    <dbReference type="NCBI Taxonomy" id="433720"/>
    <lineage>
        <taxon>Eukaryota</taxon>
        <taxon>Metazoa</taxon>
        <taxon>Spiralia</taxon>
        <taxon>Gnathifera</taxon>
        <taxon>Rotifera</taxon>
        <taxon>Eurotatoria</taxon>
        <taxon>Bdelloidea</taxon>
        <taxon>Adinetida</taxon>
        <taxon>Adinetidae</taxon>
        <taxon>Adineta</taxon>
    </lineage>
</organism>
<protein>
    <submittedName>
        <fullName evidence="4">Uncharacterized protein</fullName>
    </submittedName>
</protein>